<evidence type="ECO:0000313" key="3">
    <source>
        <dbReference type="Proteomes" id="UP001430377"/>
    </source>
</evidence>
<keyword evidence="3" id="KW-1185">Reference proteome</keyword>
<reference evidence="2 3" key="1">
    <citation type="submission" date="2021-06" db="EMBL/GenBank/DDBJ databases">
        <title>Halomicroarcula sp. a new haloarchaeum isolated from saline soil.</title>
        <authorList>
            <person name="Duran-Viseras A."/>
            <person name="Sanchez-Porro C."/>
            <person name="Ventosa A."/>
        </authorList>
    </citation>
    <scope>NUCLEOTIDE SEQUENCE [LARGE SCALE GENOMIC DNA]</scope>
    <source>
        <strain evidence="2 3">F13</strain>
    </source>
</reference>
<keyword evidence="1" id="KW-1133">Transmembrane helix</keyword>
<dbReference type="Proteomes" id="UP001430377">
    <property type="component" value="Unassembled WGS sequence"/>
</dbReference>
<gene>
    <name evidence="2" type="ORF">EGH21_17565</name>
</gene>
<keyword evidence="1" id="KW-0812">Transmembrane</keyword>
<evidence type="ECO:0000313" key="2">
    <source>
        <dbReference type="EMBL" id="MBX0324838.1"/>
    </source>
</evidence>
<dbReference type="EMBL" id="RKLR01000008">
    <property type="protein sequence ID" value="MBX0324838.1"/>
    <property type="molecule type" value="Genomic_DNA"/>
</dbReference>
<feature type="transmembrane region" description="Helical" evidence="1">
    <location>
        <begin position="6"/>
        <end position="29"/>
    </location>
</feature>
<protein>
    <submittedName>
        <fullName evidence="2">Uncharacterized protein</fullName>
    </submittedName>
</protein>
<organism evidence="2 3">
    <name type="scientific">Haloarcula rubra</name>
    <dbReference type="NCBI Taxonomy" id="2487747"/>
    <lineage>
        <taxon>Archaea</taxon>
        <taxon>Methanobacteriati</taxon>
        <taxon>Methanobacteriota</taxon>
        <taxon>Stenosarchaea group</taxon>
        <taxon>Halobacteria</taxon>
        <taxon>Halobacteriales</taxon>
        <taxon>Haloarculaceae</taxon>
        <taxon>Haloarcula</taxon>
    </lineage>
</organism>
<dbReference type="AlphaFoldDB" id="A0AAW4PWV7"/>
<feature type="transmembrane region" description="Helical" evidence="1">
    <location>
        <begin position="41"/>
        <end position="62"/>
    </location>
</feature>
<evidence type="ECO:0000256" key="1">
    <source>
        <dbReference type="SAM" id="Phobius"/>
    </source>
</evidence>
<keyword evidence="1" id="KW-0472">Membrane</keyword>
<accession>A0AAW4PWV7</accession>
<name>A0AAW4PWV7_9EURY</name>
<sequence>MSVDPSPAVVLALGGLVGVVAIGLSVLAYHEFRDSNYRRMLLPVLAATVVFTVSHGLLYFWPQHPPIVNALEPLSYTVLALGVFRLVALHPDIAVVVRGDRR</sequence>
<dbReference type="RefSeq" id="WP_220619761.1">
    <property type="nucleotide sequence ID" value="NZ_RKLR01000008.1"/>
</dbReference>
<proteinExistence type="predicted"/>
<comment type="caution">
    <text evidence="2">The sequence shown here is derived from an EMBL/GenBank/DDBJ whole genome shotgun (WGS) entry which is preliminary data.</text>
</comment>
<feature type="transmembrane region" description="Helical" evidence="1">
    <location>
        <begin position="74"/>
        <end position="97"/>
    </location>
</feature>